<feature type="transmembrane region" description="Helical" evidence="7">
    <location>
        <begin position="266"/>
        <end position="288"/>
    </location>
</feature>
<organism evidence="9 10">
    <name type="scientific">Pyrobaculum aerophilum</name>
    <dbReference type="NCBI Taxonomy" id="13773"/>
    <lineage>
        <taxon>Archaea</taxon>
        <taxon>Thermoproteota</taxon>
        <taxon>Thermoprotei</taxon>
        <taxon>Thermoproteales</taxon>
        <taxon>Thermoproteaceae</taxon>
        <taxon>Pyrobaculum</taxon>
    </lineage>
</organism>
<evidence type="ECO:0000256" key="2">
    <source>
        <dbReference type="ARBA" id="ARBA00022448"/>
    </source>
</evidence>
<feature type="transmembrane region" description="Helical" evidence="7">
    <location>
        <begin position="77"/>
        <end position="98"/>
    </location>
</feature>
<evidence type="ECO:0000256" key="6">
    <source>
        <dbReference type="ARBA" id="ARBA00023136"/>
    </source>
</evidence>
<keyword evidence="5 7" id="KW-1133">Transmembrane helix</keyword>
<dbReference type="CDD" id="cd06261">
    <property type="entry name" value="TM_PBP2"/>
    <property type="match status" value="1"/>
</dbReference>
<dbReference type="Gene3D" id="1.10.3720.10">
    <property type="entry name" value="MetI-like"/>
    <property type="match status" value="1"/>
</dbReference>
<evidence type="ECO:0000256" key="4">
    <source>
        <dbReference type="ARBA" id="ARBA00022692"/>
    </source>
</evidence>
<keyword evidence="6 7" id="KW-0472">Membrane</keyword>
<feature type="transmembrane region" description="Helical" evidence="7">
    <location>
        <begin position="162"/>
        <end position="185"/>
    </location>
</feature>
<feature type="domain" description="ABC transmembrane type-1" evidence="8">
    <location>
        <begin position="73"/>
        <end position="285"/>
    </location>
</feature>
<evidence type="ECO:0000313" key="9">
    <source>
        <dbReference type="EMBL" id="HII47660.1"/>
    </source>
</evidence>
<evidence type="ECO:0000256" key="3">
    <source>
        <dbReference type="ARBA" id="ARBA00022475"/>
    </source>
</evidence>
<comment type="subcellular location">
    <subcellularLocation>
        <location evidence="1 7">Cell membrane</location>
        <topology evidence="1 7">Multi-pass membrane protein</topology>
    </subcellularLocation>
</comment>
<dbReference type="Proteomes" id="UP000651120">
    <property type="component" value="Unassembled WGS sequence"/>
</dbReference>
<proteinExistence type="inferred from homology"/>
<keyword evidence="4 7" id="KW-0812">Transmembrane</keyword>
<dbReference type="InterPro" id="IPR035906">
    <property type="entry name" value="MetI-like_sf"/>
</dbReference>
<dbReference type="GeneID" id="1465643"/>
<evidence type="ECO:0000256" key="5">
    <source>
        <dbReference type="ARBA" id="ARBA00022989"/>
    </source>
</evidence>
<dbReference type="OMA" id="MIVAWQW"/>
<keyword evidence="3" id="KW-1003">Cell membrane</keyword>
<gene>
    <name evidence="9" type="ORF">HA333_09560</name>
</gene>
<dbReference type="RefSeq" id="WP_011007877.1">
    <property type="nucleotide sequence ID" value="NZ_DUJP01000032.1"/>
</dbReference>
<dbReference type="PANTHER" id="PTHR43005:SF1">
    <property type="entry name" value="SPERMIDINE_PUTRESCINE TRANSPORT SYSTEM PERMEASE PROTEIN"/>
    <property type="match status" value="1"/>
</dbReference>
<dbReference type="Pfam" id="PF00528">
    <property type="entry name" value="BPD_transp_1"/>
    <property type="match status" value="1"/>
</dbReference>
<dbReference type="SUPFAM" id="SSF161098">
    <property type="entry name" value="MetI-like"/>
    <property type="match status" value="1"/>
</dbReference>
<protein>
    <submittedName>
        <fullName evidence="9">Sugar ABC transporter permease</fullName>
    </submittedName>
</protein>
<reference evidence="9" key="1">
    <citation type="journal article" date="2020" name="bioRxiv">
        <title>A rank-normalized archaeal taxonomy based on genome phylogeny resolves widespread incomplete and uneven classifications.</title>
        <authorList>
            <person name="Rinke C."/>
            <person name="Chuvochina M."/>
            <person name="Mussig A.J."/>
            <person name="Chaumeil P.-A."/>
            <person name="Waite D.W."/>
            <person name="Whitman W.B."/>
            <person name="Parks D.H."/>
            <person name="Hugenholtz P."/>
        </authorList>
    </citation>
    <scope>NUCLEOTIDE SEQUENCE</scope>
    <source>
        <strain evidence="9">UBA8839</strain>
    </source>
</reference>
<comment type="caution">
    <text evidence="9">The sequence shown here is derived from an EMBL/GenBank/DDBJ whole genome shotgun (WGS) entry which is preliminary data.</text>
</comment>
<sequence>MNRKIQNYFVFLIPPLIFVGIFTIYPVFASFVYSFYTGSGFGLDNYIKVITDTNPLRALVMPKLDDTPPWGALIHNVVWIAIHVPLVTVLGLVLAYVLKYYVVGSNLVKGIVFIGMVIPPAIGGVIIRFMFDKDIGVVPIIFSALGIKELATTWINYPNLALYALILGSVWIWLGFAVTVFSAAIEAIPKSHIDAARVFGASDWHIFRRIVVPEVKPAVIIVVVMTALWDMKIFDIVFAATGGGPGGATNVLALVMYNYFARLLDYFRAATVAVILTALVVPFVIIAIRRWL</sequence>
<dbReference type="EMBL" id="DUJP01000032">
    <property type="protein sequence ID" value="HII47660.1"/>
    <property type="molecule type" value="Genomic_DNA"/>
</dbReference>
<dbReference type="PROSITE" id="PS50928">
    <property type="entry name" value="ABC_TM1"/>
    <property type="match status" value="1"/>
</dbReference>
<feature type="transmembrane region" description="Helical" evidence="7">
    <location>
        <begin position="205"/>
        <end position="229"/>
    </location>
</feature>
<comment type="similarity">
    <text evidence="7">Belongs to the binding-protein-dependent transport system permease family.</text>
</comment>
<keyword evidence="2 7" id="KW-0813">Transport</keyword>
<evidence type="ECO:0000313" key="10">
    <source>
        <dbReference type="Proteomes" id="UP000651120"/>
    </source>
</evidence>
<dbReference type="InterPro" id="IPR000515">
    <property type="entry name" value="MetI-like"/>
</dbReference>
<dbReference type="GO" id="GO:0005886">
    <property type="term" value="C:plasma membrane"/>
    <property type="evidence" value="ECO:0007669"/>
    <property type="project" value="UniProtKB-SubCell"/>
</dbReference>
<evidence type="ECO:0000259" key="8">
    <source>
        <dbReference type="PROSITE" id="PS50928"/>
    </source>
</evidence>
<name>A0A832T369_9CREN</name>
<feature type="transmembrane region" description="Helical" evidence="7">
    <location>
        <begin position="12"/>
        <end position="36"/>
    </location>
</feature>
<dbReference type="AlphaFoldDB" id="A0A832T369"/>
<evidence type="ECO:0000256" key="7">
    <source>
        <dbReference type="RuleBase" id="RU363032"/>
    </source>
</evidence>
<dbReference type="GO" id="GO:0055085">
    <property type="term" value="P:transmembrane transport"/>
    <property type="evidence" value="ECO:0007669"/>
    <property type="project" value="InterPro"/>
</dbReference>
<evidence type="ECO:0000256" key="1">
    <source>
        <dbReference type="ARBA" id="ARBA00004651"/>
    </source>
</evidence>
<accession>A0A832T369</accession>
<dbReference type="PANTHER" id="PTHR43005">
    <property type="entry name" value="BLR7065 PROTEIN"/>
    <property type="match status" value="1"/>
</dbReference>
<feature type="transmembrane region" description="Helical" evidence="7">
    <location>
        <begin position="110"/>
        <end position="131"/>
    </location>
</feature>
<feature type="transmembrane region" description="Helical" evidence="7">
    <location>
        <begin position="236"/>
        <end position="260"/>
    </location>
</feature>